<keyword evidence="4" id="KW-0539">Nucleus</keyword>
<dbReference type="CDD" id="cd23767">
    <property type="entry name" value="IQCD"/>
    <property type="match status" value="1"/>
</dbReference>
<feature type="compositionally biased region" description="Basic and acidic residues" evidence="5">
    <location>
        <begin position="324"/>
        <end position="337"/>
    </location>
</feature>
<keyword evidence="3" id="KW-0963">Cytoplasm</keyword>
<reference evidence="6 7" key="1">
    <citation type="submission" date="2023-08" db="EMBL/GenBank/DDBJ databases">
        <title>Black Yeasts Isolated from many extreme environments.</title>
        <authorList>
            <person name="Coleine C."/>
            <person name="Stajich J.E."/>
            <person name="Selbmann L."/>
        </authorList>
    </citation>
    <scope>NUCLEOTIDE SEQUENCE [LARGE SCALE GENOMIC DNA]</scope>
    <source>
        <strain evidence="6 7">CCFEE 5935</strain>
    </source>
</reference>
<comment type="caution">
    <text evidence="6">The sequence shown here is derived from an EMBL/GenBank/DDBJ whole genome shotgun (WGS) entry which is preliminary data.</text>
</comment>
<sequence>MAHYTEQFLAHQNYLASLHAPNAEEWHRISDYQKRKEIEIDSKYHSTEAHNAATTIQKAYRGHRARRELQGLALDPSSRWVEILRELKYRKATALHHGPGSPGLVVVTRRRAPSDVAKLNWFRAGQVAEHAGAGADRPSSRRSYDPLDPGKTEGGAEEPQEASESMLMDQRYFLELVDWKHRSEKLPRCLTQPLTLLIGTNFFSWLDYGEGRYLDLPGCSRAKLEKERIRYLSREERLAYLVDVDDEGRLRWNKNSELITTSVEEYKDSMLGVVPKDATDAPSFTDQGLVRQRTESRRAFNEMLKTTSRDAETASGVSSSGESHSPDPDRTASRDHTAASGKTARRRHHASPATILNHLLRATVRPGTWIYVADSRGRLYVGIKSSGAFQHASFLAGARISSAGSIGIDEGRLEYLSPLSGHYRPTTKSFKAFINSLRDQGVDLSRTRVSHAFEILQGIEVYSKSKKSMERVVKGKEAAGRRHSPDLAEQFHMKIDNISATSLVEENWEHQHRKRGLSNLIGDLSLGRRGLDRAEGS</sequence>
<evidence type="ECO:0000256" key="5">
    <source>
        <dbReference type="SAM" id="MobiDB-lite"/>
    </source>
</evidence>
<feature type="compositionally biased region" description="Basic and acidic residues" evidence="5">
    <location>
        <begin position="138"/>
        <end position="151"/>
    </location>
</feature>
<dbReference type="Proteomes" id="UP001337655">
    <property type="component" value="Unassembled WGS sequence"/>
</dbReference>
<dbReference type="PROSITE" id="PS50096">
    <property type="entry name" value="IQ"/>
    <property type="match status" value="1"/>
</dbReference>
<dbReference type="PANTHER" id="PTHR31250">
    <property type="entry name" value="IQ DOMAIN-CONTAINING PROTEIN IQM3"/>
    <property type="match status" value="1"/>
</dbReference>
<name>A0AAV9PE99_9PEZI</name>
<dbReference type="Pfam" id="PF00612">
    <property type="entry name" value="IQ"/>
    <property type="match status" value="1"/>
</dbReference>
<dbReference type="InterPro" id="IPR000048">
    <property type="entry name" value="IQ_motif_EF-hand-BS"/>
</dbReference>
<accession>A0AAV9PE99</accession>
<dbReference type="RefSeq" id="XP_064660887.1">
    <property type="nucleotide sequence ID" value="XM_064800936.1"/>
</dbReference>
<keyword evidence="7" id="KW-1185">Reference proteome</keyword>
<organism evidence="6 7">
    <name type="scientific">Saxophila tyrrhenica</name>
    <dbReference type="NCBI Taxonomy" id="1690608"/>
    <lineage>
        <taxon>Eukaryota</taxon>
        <taxon>Fungi</taxon>
        <taxon>Dikarya</taxon>
        <taxon>Ascomycota</taxon>
        <taxon>Pezizomycotina</taxon>
        <taxon>Dothideomycetes</taxon>
        <taxon>Dothideomycetidae</taxon>
        <taxon>Mycosphaerellales</taxon>
        <taxon>Extremaceae</taxon>
        <taxon>Saxophila</taxon>
    </lineage>
</organism>
<dbReference type="AlphaFoldDB" id="A0AAV9PE99"/>
<evidence type="ECO:0000313" key="6">
    <source>
        <dbReference type="EMBL" id="KAK5172043.1"/>
    </source>
</evidence>
<comment type="subcellular location">
    <subcellularLocation>
        <location evidence="2">Cytoplasm</location>
    </subcellularLocation>
    <subcellularLocation>
        <location evidence="1">Nucleus</location>
    </subcellularLocation>
</comment>
<dbReference type="SMART" id="SM00015">
    <property type="entry name" value="IQ"/>
    <property type="match status" value="1"/>
</dbReference>
<dbReference type="GO" id="GO:0005737">
    <property type="term" value="C:cytoplasm"/>
    <property type="evidence" value="ECO:0007669"/>
    <property type="project" value="UniProtKB-SubCell"/>
</dbReference>
<dbReference type="GeneID" id="89925026"/>
<evidence type="ECO:0000313" key="7">
    <source>
        <dbReference type="Proteomes" id="UP001337655"/>
    </source>
</evidence>
<dbReference type="InterPro" id="IPR044159">
    <property type="entry name" value="IQM"/>
</dbReference>
<dbReference type="PANTHER" id="PTHR31250:SF27">
    <property type="entry name" value="IQ DOMAIN-CONTAINING PROTEIN IQM5"/>
    <property type="match status" value="1"/>
</dbReference>
<evidence type="ECO:0000256" key="2">
    <source>
        <dbReference type="ARBA" id="ARBA00004496"/>
    </source>
</evidence>
<dbReference type="GO" id="GO:0005634">
    <property type="term" value="C:nucleus"/>
    <property type="evidence" value="ECO:0007669"/>
    <property type="project" value="UniProtKB-SubCell"/>
</dbReference>
<dbReference type="Gene3D" id="1.20.5.190">
    <property type="match status" value="1"/>
</dbReference>
<gene>
    <name evidence="6" type="ORF">LTR77_003680</name>
</gene>
<dbReference type="EMBL" id="JAVRRT010000005">
    <property type="protein sequence ID" value="KAK5172043.1"/>
    <property type="molecule type" value="Genomic_DNA"/>
</dbReference>
<evidence type="ECO:0000256" key="4">
    <source>
        <dbReference type="ARBA" id="ARBA00023242"/>
    </source>
</evidence>
<feature type="region of interest" description="Disordered" evidence="5">
    <location>
        <begin position="304"/>
        <end position="352"/>
    </location>
</feature>
<feature type="region of interest" description="Disordered" evidence="5">
    <location>
        <begin position="130"/>
        <end position="164"/>
    </location>
</feature>
<evidence type="ECO:0000256" key="1">
    <source>
        <dbReference type="ARBA" id="ARBA00004123"/>
    </source>
</evidence>
<evidence type="ECO:0000256" key="3">
    <source>
        <dbReference type="ARBA" id="ARBA00022490"/>
    </source>
</evidence>
<proteinExistence type="predicted"/>
<protein>
    <submittedName>
        <fullName evidence="6">Uncharacterized protein</fullName>
    </submittedName>
</protein>